<keyword evidence="10 17" id="KW-1133">Transmembrane helix</keyword>
<reference evidence="18 19" key="1">
    <citation type="submission" date="2018-07" db="EMBL/GenBank/DDBJ databases">
        <title>Anaerosacharophilus polymeroproducens gen. nov. sp. nov., an anaerobic bacterium isolated from salt field.</title>
        <authorList>
            <person name="Kim W."/>
            <person name="Yang S.-H."/>
            <person name="Oh J."/>
            <person name="Lee J.-H."/>
            <person name="Kwon K.K."/>
        </authorList>
    </citation>
    <scope>NUCLEOTIDE SEQUENCE [LARGE SCALE GENOMIC DNA]</scope>
    <source>
        <strain evidence="18 19">MCWD5</strain>
    </source>
</reference>
<dbReference type="PANTHER" id="PTHR30622">
    <property type="entry name" value="UNDECAPRENYL-DIPHOSPHATASE"/>
    <property type="match status" value="1"/>
</dbReference>
<dbReference type="GO" id="GO:0005886">
    <property type="term" value="C:plasma membrane"/>
    <property type="evidence" value="ECO:0007669"/>
    <property type="project" value="UniProtKB-SubCell"/>
</dbReference>
<comment type="function">
    <text evidence="17">Catalyzes the dephosphorylation of undecaprenyl diphosphate (UPP). Confers resistance to bacitracin.</text>
</comment>
<keyword evidence="8 17" id="KW-0133">Cell shape</keyword>
<feature type="transmembrane region" description="Helical" evidence="17">
    <location>
        <begin position="66"/>
        <end position="86"/>
    </location>
</feature>
<evidence type="ECO:0000313" key="19">
    <source>
        <dbReference type="Proteomes" id="UP000255036"/>
    </source>
</evidence>
<dbReference type="AlphaFoldDB" id="A0A371AU41"/>
<feature type="transmembrane region" description="Helical" evidence="17">
    <location>
        <begin position="209"/>
        <end position="228"/>
    </location>
</feature>
<evidence type="ECO:0000256" key="9">
    <source>
        <dbReference type="ARBA" id="ARBA00022984"/>
    </source>
</evidence>
<dbReference type="GO" id="GO:0046677">
    <property type="term" value="P:response to antibiotic"/>
    <property type="evidence" value="ECO:0007669"/>
    <property type="project" value="UniProtKB-UniRule"/>
</dbReference>
<dbReference type="Proteomes" id="UP000255036">
    <property type="component" value="Unassembled WGS sequence"/>
</dbReference>
<evidence type="ECO:0000256" key="8">
    <source>
        <dbReference type="ARBA" id="ARBA00022960"/>
    </source>
</evidence>
<dbReference type="GO" id="GO:0009252">
    <property type="term" value="P:peptidoglycan biosynthetic process"/>
    <property type="evidence" value="ECO:0007669"/>
    <property type="project" value="UniProtKB-KW"/>
</dbReference>
<keyword evidence="12 17" id="KW-0046">Antibiotic resistance</keyword>
<evidence type="ECO:0000256" key="6">
    <source>
        <dbReference type="ARBA" id="ARBA00022692"/>
    </source>
</evidence>
<evidence type="ECO:0000256" key="15">
    <source>
        <dbReference type="ARBA" id="ARBA00032932"/>
    </source>
</evidence>
<dbReference type="InterPro" id="IPR003824">
    <property type="entry name" value="UppP"/>
</dbReference>
<organism evidence="18 19">
    <name type="scientific">Anaerosacchariphilus polymeriproducens</name>
    <dbReference type="NCBI Taxonomy" id="1812858"/>
    <lineage>
        <taxon>Bacteria</taxon>
        <taxon>Bacillati</taxon>
        <taxon>Bacillota</taxon>
        <taxon>Clostridia</taxon>
        <taxon>Lachnospirales</taxon>
        <taxon>Lachnospiraceae</taxon>
        <taxon>Anaerosacchariphilus</taxon>
    </lineage>
</organism>
<keyword evidence="7 17" id="KW-0378">Hydrolase</keyword>
<evidence type="ECO:0000256" key="10">
    <source>
        <dbReference type="ARBA" id="ARBA00022989"/>
    </source>
</evidence>
<evidence type="ECO:0000256" key="16">
    <source>
        <dbReference type="ARBA" id="ARBA00047594"/>
    </source>
</evidence>
<dbReference type="EC" id="3.6.1.27" evidence="3 17"/>
<keyword evidence="11 17" id="KW-0472">Membrane</keyword>
<protein>
    <recommendedName>
        <fullName evidence="4 17">Undecaprenyl-diphosphatase</fullName>
        <ecNumber evidence="3 17">3.6.1.27</ecNumber>
    </recommendedName>
    <alternativeName>
        <fullName evidence="15 17">Bacitracin resistance protein</fullName>
    </alternativeName>
    <alternativeName>
        <fullName evidence="14 17">Undecaprenyl pyrophosphate phosphatase</fullName>
    </alternativeName>
</protein>
<comment type="similarity">
    <text evidence="2 17">Belongs to the UppP family.</text>
</comment>
<comment type="caution">
    <text evidence="18">The sequence shown here is derived from an EMBL/GenBank/DDBJ whole genome shotgun (WGS) entry which is preliminary data.</text>
</comment>
<proteinExistence type="inferred from homology"/>
<comment type="catalytic activity">
    <reaction evidence="16 17">
        <text>di-trans,octa-cis-undecaprenyl diphosphate + H2O = di-trans,octa-cis-undecaprenyl phosphate + phosphate + H(+)</text>
        <dbReference type="Rhea" id="RHEA:28094"/>
        <dbReference type="ChEBI" id="CHEBI:15377"/>
        <dbReference type="ChEBI" id="CHEBI:15378"/>
        <dbReference type="ChEBI" id="CHEBI:43474"/>
        <dbReference type="ChEBI" id="CHEBI:58405"/>
        <dbReference type="ChEBI" id="CHEBI:60392"/>
        <dbReference type="EC" id="3.6.1.27"/>
    </reaction>
</comment>
<evidence type="ECO:0000256" key="13">
    <source>
        <dbReference type="ARBA" id="ARBA00023316"/>
    </source>
</evidence>
<dbReference type="HAMAP" id="MF_01006">
    <property type="entry name" value="Undec_diphosphatase"/>
    <property type="match status" value="1"/>
</dbReference>
<keyword evidence="13 17" id="KW-0961">Cell wall biogenesis/degradation</keyword>
<dbReference type="RefSeq" id="WP_115482428.1">
    <property type="nucleotide sequence ID" value="NZ_QRCT01000034.1"/>
</dbReference>
<keyword evidence="19" id="KW-1185">Reference proteome</keyword>
<dbReference type="GO" id="GO:0071555">
    <property type="term" value="P:cell wall organization"/>
    <property type="evidence" value="ECO:0007669"/>
    <property type="project" value="UniProtKB-KW"/>
</dbReference>
<comment type="subcellular location">
    <subcellularLocation>
        <location evidence="1 17">Cell membrane</location>
        <topology evidence="1 17">Multi-pass membrane protein</topology>
    </subcellularLocation>
</comment>
<evidence type="ECO:0000256" key="1">
    <source>
        <dbReference type="ARBA" id="ARBA00004651"/>
    </source>
</evidence>
<dbReference type="PANTHER" id="PTHR30622:SF2">
    <property type="entry name" value="UNDECAPRENYL-DIPHOSPHATASE"/>
    <property type="match status" value="1"/>
</dbReference>
<feature type="transmembrane region" description="Helical" evidence="17">
    <location>
        <begin position="107"/>
        <end position="125"/>
    </location>
</feature>
<accession>A0A371AU41</accession>
<feature type="transmembrane region" description="Helical" evidence="17">
    <location>
        <begin position="271"/>
        <end position="290"/>
    </location>
</feature>
<evidence type="ECO:0000256" key="5">
    <source>
        <dbReference type="ARBA" id="ARBA00022475"/>
    </source>
</evidence>
<comment type="miscellaneous">
    <text evidence="17">Bacitracin is thought to be involved in the inhibition of peptidoglycan synthesis by sequestering undecaprenyl diphosphate, thereby reducing the pool of lipid carrier available.</text>
</comment>
<evidence type="ECO:0000256" key="3">
    <source>
        <dbReference type="ARBA" id="ARBA00012374"/>
    </source>
</evidence>
<name>A0A371AU41_9FIRM</name>
<keyword evidence="5 17" id="KW-1003">Cell membrane</keyword>
<evidence type="ECO:0000256" key="12">
    <source>
        <dbReference type="ARBA" id="ARBA00023251"/>
    </source>
</evidence>
<evidence type="ECO:0000256" key="11">
    <source>
        <dbReference type="ARBA" id="ARBA00023136"/>
    </source>
</evidence>
<keyword evidence="6 17" id="KW-0812">Transmembrane</keyword>
<keyword evidence="9 17" id="KW-0573">Peptidoglycan synthesis</keyword>
<evidence type="ECO:0000256" key="17">
    <source>
        <dbReference type="HAMAP-Rule" id="MF_01006"/>
    </source>
</evidence>
<dbReference type="Pfam" id="PF02673">
    <property type="entry name" value="BacA"/>
    <property type="match status" value="1"/>
</dbReference>
<gene>
    <name evidence="17" type="primary">uppP</name>
    <name evidence="18" type="ORF">DWV06_12045</name>
</gene>
<evidence type="ECO:0000256" key="7">
    <source>
        <dbReference type="ARBA" id="ARBA00022801"/>
    </source>
</evidence>
<dbReference type="GO" id="GO:0050380">
    <property type="term" value="F:undecaprenyl-diphosphatase activity"/>
    <property type="evidence" value="ECO:0007669"/>
    <property type="project" value="UniProtKB-UniRule"/>
</dbReference>
<evidence type="ECO:0000256" key="2">
    <source>
        <dbReference type="ARBA" id="ARBA00010621"/>
    </source>
</evidence>
<evidence type="ECO:0000313" key="18">
    <source>
        <dbReference type="EMBL" id="RDU23086.1"/>
    </source>
</evidence>
<evidence type="ECO:0000256" key="4">
    <source>
        <dbReference type="ARBA" id="ARBA00021581"/>
    </source>
</evidence>
<feature type="transmembrane region" description="Helical" evidence="17">
    <location>
        <begin position="240"/>
        <end position="264"/>
    </location>
</feature>
<feature type="transmembrane region" description="Helical" evidence="17">
    <location>
        <begin position="41"/>
        <end position="60"/>
    </location>
</feature>
<sequence>MTFLKTIIMGIVHGITEFFPISNSAHMVFLKSCFQENDVGIILDILLHLGTVLAVTIVYFRDIKKLTLEFFFMIGDFNVNLMTFFQNLFQKQEKEYRRIITSSYRKFVILLIISVIPAGIVSYISKNLVEYFVNFLFIPGIGLLVTSIILFFTDYLDNGEKTPKHVTYVNAFMIGICQGISVFPGISRIGICISACLLSKFDRKFAVKYSFLMSIPTMLGALIIKLKYIEIKDFALPEILYYILGAFIAAVVGYICIKMLLVIVKHKKLKYFATYCFLAGFLAIGGYIYMK</sequence>
<dbReference type="EMBL" id="QRCT01000034">
    <property type="protein sequence ID" value="RDU23086.1"/>
    <property type="molecule type" value="Genomic_DNA"/>
</dbReference>
<feature type="transmembrane region" description="Helical" evidence="17">
    <location>
        <begin position="131"/>
        <end position="152"/>
    </location>
</feature>
<feature type="transmembrane region" description="Helical" evidence="17">
    <location>
        <begin position="6"/>
        <end position="29"/>
    </location>
</feature>
<evidence type="ECO:0000256" key="14">
    <source>
        <dbReference type="ARBA" id="ARBA00032707"/>
    </source>
</evidence>
<dbReference type="GO" id="GO:0008360">
    <property type="term" value="P:regulation of cell shape"/>
    <property type="evidence" value="ECO:0007669"/>
    <property type="project" value="UniProtKB-KW"/>
</dbReference>
<dbReference type="OrthoDB" id="9808289at2"/>